<feature type="compositionally biased region" description="Polar residues" evidence="4">
    <location>
        <begin position="1"/>
        <end position="14"/>
    </location>
</feature>
<feature type="region of interest" description="Disordered" evidence="4">
    <location>
        <begin position="1"/>
        <end position="20"/>
    </location>
</feature>
<protein>
    <recommendedName>
        <fullName evidence="3">Basal-body rod modification protein FlgD</fullName>
    </recommendedName>
</protein>
<evidence type="ECO:0000256" key="4">
    <source>
        <dbReference type="SAM" id="MobiDB-lite"/>
    </source>
</evidence>
<comment type="caution">
    <text evidence="5">The sequence shown here is derived from an EMBL/GenBank/DDBJ whole genome shotgun (WGS) entry which is preliminary data.</text>
</comment>
<keyword evidence="5" id="KW-0966">Cell projection</keyword>
<dbReference type="EMBL" id="VULX01000007">
    <property type="protein sequence ID" value="MSR91079.1"/>
    <property type="molecule type" value="Genomic_DNA"/>
</dbReference>
<evidence type="ECO:0000256" key="3">
    <source>
        <dbReference type="RuleBase" id="RU362076"/>
    </source>
</evidence>
<keyword evidence="2 3" id="KW-1005">Bacterial flagellum biogenesis</keyword>
<dbReference type="Proteomes" id="UP000460287">
    <property type="component" value="Unassembled WGS sequence"/>
</dbReference>
<reference evidence="5 6" key="1">
    <citation type="submission" date="2019-08" db="EMBL/GenBank/DDBJ databases">
        <title>In-depth cultivation of the pig gut microbiome towards novel bacterial diversity and tailored functional studies.</title>
        <authorList>
            <person name="Wylensek D."/>
            <person name="Hitch T.C.A."/>
            <person name="Clavel T."/>
        </authorList>
    </citation>
    <scope>NUCLEOTIDE SEQUENCE [LARGE SCALE GENOMIC DNA]</scope>
    <source>
        <strain evidence="5 6">WCA-383-APC-5B</strain>
    </source>
</reference>
<evidence type="ECO:0000313" key="6">
    <source>
        <dbReference type="Proteomes" id="UP000460287"/>
    </source>
</evidence>
<dbReference type="AlphaFoldDB" id="A0A7X2T0Z7"/>
<dbReference type="InterPro" id="IPR005648">
    <property type="entry name" value="FlgD"/>
</dbReference>
<dbReference type="RefSeq" id="WP_154530961.1">
    <property type="nucleotide sequence ID" value="NZ_JAQXTV010000107.1"/>
</dbReference>
<evidence type="ECO:0000313" key="5">
    <source>
        <dbReference type="EMBL" id="MSR91079.1"/>
    </source>
</evidence>
<name>A0A7X2T0Z7_9CLOT</name>
<keyword evidence="5" id="KW-0282">Flagellum</keyword>
<gene>
    <name evidence="5" type="ORF">FYJ33_06570</name>
</gene>
<dbReference type="GO" id="GO:0044781">
    <property type="term" value="P:bacterial-type flagellum organization"/>
    <property type="evidence" value="ECO:0007669"/>
    <property type="project" value="UniProtKB-UniRule"/>
</dbReference>
<evidence type="ECO:0000256" key="1">
    <source>
        <dbReference type="ARBA" id="ARBA00010577"/>
    </source>
</evidence>
<accession>A0A7X2T0Z7</accession>
<evidence type="ECO:0000256" key="2">
    <source>
        <dbReference type="ARBA" id="ARBA00022795"/>
    </source>
</evidence>
<proteinExistence type="inferred from homology"/>
<sequence>MSTLAEIYNNQKSSDVSRTDRGTKIVKAGSDMDKNAFLKILSAQLCNQDPTQNVDSTQYVTQLAQFTTMEQLHNLNSTMTDQAHYSLVGKGCTVRATDSNGIPYTGIIQSISKSGTTTNIHMIVNENNENIEKTFDISDIISVVTVPDYSLSGITSINGNTSFLLGTSFIGKNVELSDKDSSNNYLTGNVLGVIKENGVIKARVKLDSTKEIISVTMDKITKVGDFDGKNSSTSESKEES</sequence>
<organism evidence="5 6">
    <name type="scientific">Inconstantimicrobium porci</name>
    <dbReference type="NCBI Taxonomy" id="2652291"/>
    <lineage>
        <taxon>Bacteria</taxon>
        <taxon>Bacillati</taxon>
        <taxon>Bacillota</taxon>
        <taxon>Clostridia</taxon>
        <taxon>Eubacteriales</taxon>
        <taxon>Clostridiaceae</taxon>
        <taxon>Inconstantimicrobium</taxon>
    </lineage>
</organism>
<dbReference type="Pfam" id="PF03963">
    <property type="entry name" value="FlgD"/>
    <property type="match status" value="1"/>
</dbReference>
<keyword evidence="6" id="KW-1185">Reference proteome</keyword>
<keyword evidence="5" id="KW-0969">Cilium</keyword>
<comment type="function">
    <text evidence="3">Required for flagellar hook formation. May act as a scaffolding protein.</text>
</comment>
<comment type="similarity">
    <text evidence="1 3">Belongs to the FlgD family.</text>
</comment>